<dbReference type="InterPro" id="IPR040079">
    <property type="entry name" value="Glutathione_S-Trfase"/>
</dbReference>
<dbReference type="SUPFAM" id="SSF52833">
    <property type="entry name" value="Thioredoxin-like"/>
    <property type="match status" value="1"/>
</dbReference>
<sequence>MIVYGASISPFVRKVLVFAAEKGIAVESKMVGLQSHDPEFRAASPFGKIPALRDGDYTLADSSAIVQYLEALHPEPALIPTDPRARGEAIWWDEFADTILVGTGGPIFAERVVKPLFLRQPNDPARADALERDELPAVLDHLEREIGDRAFLVENRFTLADIAVASPFANFAHAKVRRELDRHPRLHAYVDRILARPSFAGLIEREAKMISRVA</sequence>
<proteinExistence type="predicted"/>
<dbReference type="CDD" id="cd00299">
    <property type="entry name" value="GST_C_family"/>
    <property type="match status" value="1"/>
</dbReference>
<dbReference type="GO" id="GO:0016740">
    <property type="term" value="F:transferase activity"/>
    <property type="evidence" value="ECO:0007669"/>
    <property type="project" value="UniProtKB-KW"/>
</dbReference>
<evidence type="ECO:0000259" key="1">
    <source>
        <dbReference type="PROSITE" id="PS50404"/>
    </source>
</evidence>
<dbReference type="SFLD" id="SFLDG00358">
    <property type="entry name" value="Main_(cytGST)"/>
    <property type="match status" value="1"/>
</dbReference>
<protein>
    <submittedName>
        <fullName evidence="3">Glutathione S-transferase</fullName>
    </submittedName>
</protein>
<gene>
    <name evidence="3" type="ORF">AVDCRST_MAG39-646</name>
</gene>
<feature type="domain" description="GST C-terminal" evidence="2">
    <location>
        <begin position="82"/>
        <end position="214"/>
    </location>
</feature>
<evidence type="ECO:0000259" key="2">
    <source>
        <dbReference type="PROSITE" id="PS50405"/>
    </source>
</evidence>
<dbReference type="Gene3D" id="1.20.1050.10">
    <property type="match status" value="1"/>
</dbReference>
<dbReference type="PROSITE" id="PS50404">
    <property type="entry name" value="GST_NTER"/>
    <property type="match status" value="1"/>
</dbReference>
<dbReference type="SFLD" id="SFLDS00019">
    <property type="entry name" value="Glutathione_Transferase_(cytos"/>
    <property type="match status" value="1"/>
</dbReference>
<dbReference type="EMBL" id="CADCVW010000029">
    <property type="protein sequence ID" value="CAA9489017.1"/>
    <property type="molecule type" value="Genomic_DNA"/>
</dbReference>
<dbReference type="PROSITE" id="PS50405">
    <property type="entry name" value="GST_CTER"/>
    <property type="match status" value="1"/>
</dbReference>
<dbReference type="InterPro" id="IPR036249">
    <property type="entry name" value="Thioredoxin-like_sf"/>
</dbReference>
<name>A0A6J4S4Y8_9SPHN</name>
<evidence type="ECO:0000313" key="3">
    <source>
        <dbReference type="EMBL" id="CAA9489017.1"/>
    </source>
</evidence>
<dbReference type="Gene3D" id="3.40.30.10">
    <property type="entry name" value="Glutaredoxin"/>
    <property type="match status" value="1"/>
</dbReference>
<dbReference type="AlphaFoldDB" id="A0A6J4S4Y8"/>
<feature type="domain" description="GST N-terminal" evidence="1">
    <location>
        <begin position="1"/>
        <end position="77"/>
    </location>
</feature>
<reference evidence="3" key="1">
    <citation type="submission" date="2020-02" db="EMBL/GenBank/DDBJ databases">
        <authorList>
            <person name="Meier V. D."/>
        </authorList>
    </citation>
    <scope>NUCLEOTIDE SEQUENCE</scope>
    <source>
        <strain evidence="3">AVDCRST_MAG39</strain>
    </source>
</reference>
<dbReference type="Pfam" id="PF13410">
    <property type="entry name" value="GST_C_2"/>
    <property type="match status" value="1"/>
</dbReference>
<dbReference type="InterPro" id="IPR036282">
    <property type="entry name" value="Glutathione-S-Trfase_C_sf"/>
</dbReference>
<dbReference type="Pfam" id="PF13417">
    <property type="entry name" value="GST_N_3"/>
    <property type="match status" value="1"/>
</dbReference>
<organism evidence="3">
    <name type="scientific">uncultured Sphingomonadaceae bacterium</name>
    <dbReference type="NCBI Taxonomy" id="169976"/>
    <lineage>
        <taxon>Bacteria</taxon>
        <taxon>Pseudomonadati</taxon>
        <taxon>Pseudomonadota</taxon>
        <taxon>Alphaproteobacteria</taxon>
        <taxon>Sphingomonadales</taxon>
        <taxon>Sphingomonadaceae</taxon>
        <taxon>environmental samples</taxon>
    </lineage>
</organism>
<dbReference type="SUPFAM" id="SSF47616">
    <property type="entry name" value="GST C-terminal domain-like"/>
    <property type="match status" value="1"/>
</dbReference>
<dbReference type="InterPro" id="IPR004045">
    <property type="entry name" value="Glutathione_S-Trfase_N"/>
</dbReference>
<dbReference type="PANTHER" id="PTHR44051">
    <property type="entry name" value="GLUTATHIONE S-TRANSFERASE-RELATED"/>
    <property type="match status" value="1"/>
</dbReference>
<keyword evidence="3" id="KW-0808">Transferase</keyword>
<dbReference type="InterPro" id="IPR010987">
    <property type="entry name" value="Glutathione-S-Trfase_C-like"/>
</dbReference>
<accession>A0A6J4S4Y8</accession>
<dbReference type="CDD" id="cd00570">
    <property type="entry name" value="GST_N_family"/>
    <property type="match status" value="1"/>
</dbReference>
<dbReference type="PANTHER" id="PTHR44051:SF8">
    <property type="entry name" value="GLUTATHIONE S-TRANSFERASE GSTA"/>
    <property type="match status" value="1"/>
</dbReference>